<gene>
    <name evidence="2" type="ORF">H9848_07555</name>
</gene>
<dbReference type="Gene3D" id="2.40.160.20">
    <property type="match status" value="1"/>
</dbReference>
<keyword evidence="1" id="KW-0732">Signal</keyword>
<comment type="caution">
    <text evidence="2">The sequence shown here is derived from an EMBL/GenBank/DDBJ whole genome shotgun (WGS) entry which is preliminary data.</text>
</comment>
<feature type="chain" id="PRO_5038540990" evidence="1">
    <location>
        <begin position="24"/>
        <end position="402"/>
    </location>
</feature>
<evidence type="ECO:0000313" key="3">
    <source>
        <dbReference type="Proteomes" id="UP000823847"/>
    </source>
</evidence>
<proteinExistence type="predicted"/>
<evidence type="ECO:0000313" key="2">
    <source>
        <dbReference type="EMBL" id="HIX86447.1"/>
    </source>
</evidence>
<evidence type="ECO:0000256" key="1">
    <source>
        <dbReference type="SAM" id="SignalP"/>
    </source>
</evidence>
<keyword evidence="2" id="KW-0378">Hydrolase</keyword>
<feature type="signal peptide" evidence="1">
    <location>
        <begin position="1"/>
        <end position="23"/>
    </location>
</feature>
<reference evidence="2" key="2">
    <citation type="submission" date="2021-04" db="EMBL/GenBank/DDBJ databases">
        <authorList>
            <person name="Gilroy R."/>
        </authorList>
    </citation>
    <scope>NUCLEOTIDE SEQUENCE</scope>
    <source>
        <strain evidence="2">ChiHecec2B26-12326</strain>
    </source>
</reference>
<dbReference type="Pfam" id="PF09411">
    <property type="entry name" value="PagL"/>
    <property type="match status" value="1"/>
</dbReference>
<protein>
    <submittedName>
        <fullName evidence="2">Acyloxyacyl hydrolase</fullName>
    </submittedName>
</protein>
<dbReference type="InterPro" id="IPR018550">
    <property type="entry name" value="Lipid-A_deacylase-rel"/>
</dbReference>
<dbReference type="GO" id="GO:0016787">
    <property type="term" value="F:hydrolase activity"/>
    <property type="evidence" value="ECO:0007669"/>
    <property type="project" value="UniProtKB-KW"/>
</dbReference>
<dbReference type="EMBL" id="DXEN01000057">
    <property type="protein sequence ID" value="HIX86447.1"/>
    <property type="molecule type" value="Genomic_DNA"/>
</dbReference>
<organism evidence="2 3">
    <name type="scientific">Candidatus Parabacteroides intestinigallinarum</name>
    <dbReference type="NCBI Taxonomy" id="2838722"/>
    <lineage>
        <taxon>Bacteria</taxon>
        <taxon>Pseudomonadati</taxon>
        <taxon>Bacteroidota</taxon>
        <taxon>Bacteroidia</taxon>
        <taxon>Bacteroidales</taxon>
        <taxon>Tannerellaceae</taxon>
        <taxon>Parabacteroides</taxon>
    </lineage>
</organism>
<dbReference type="Proteomes" id="UP000823847">
    <property type="component" value="Unassembled WGS sequence"/>
</dbReference>
<name>A0A9D1XRI7_9BACT</name>
<reference evidence="2" key="1">
    <citation type="journal article" date="2021" name="PeerJ">
        <title>Extensive microbial diversity within the chicken gut microbiome revealed by metagenomics and culture.</title>
        <authorList>
            <person name="Gilroy R."/>
            <person name="Ravi A."/>
            <person name="Getino M."/>
            <person name="Pursley I."/>
            <person name="Horton D.L."/>
            <person name="Alikhan N.F."/>
            <person name="Baker D."/>
            <person name="Gharbi K."/>
            <person name="Hall N."/>
            <person name="Watson M."/>
            <person name="Adriaenssens E.M."/>
            <person name="Foster-Nyarko E."/>
            <person name="Jarju S."/>
            <person name="Secka A."/>
            <person name="Antonio M."/>
            <person name="Oren A."/>
            <person name="Chaudhuri R.R."/>
            <person name="La Ragione R."/>
            <person name="Hildebrand F."/>
            <person name="Pallen M.J."/>
        </authorList>
    </citation>
    <scope>NUCLEOTIDE SEQUENCE</scope>
    <source>
        <strain evidence="2">ChiHecec2B26-12326</strain>
    </source>
</reference>
<accession>A0A9D1XRI7</accession>
<dbReference type="AlphaFoldDB" id="A0A9D1XRI7"/>
<sequence length="402" mass="44941">MKNWLTRFLCASLACLVGATAKAGDGKGKIIHKLELDIRSSSIIPTHKSLRTNDTGAPPLLTRLGAAAFHLKYGFQLDPESSLGRLYPYATQGIGISFNTFGARKELGEPWAAYLFQTSRIAALAPWLSLDYEWNFGASFGWNPYDAEENDRNRIIGSKINAYLNVNFFLSARLSRHCSLRAGVDLTHYSNGNTHLPNAGLNTVGGKIGLVYTLNPPDGLPYRYARATEEAYPSDFWHRVSYDVILYAATRAKGVLLADNSVYIFPAHFGILGFNINPMYKFNRFLKAGLSLDGQYDETANIYTNGERRPNGDPTFYRPPLRQQIGVGLSARGEFTMPFFAINLGIGHNLYYNKGSLAGFYQVLALKLSVMRDLFLHIGYQLHKFHEPNNLMLGVGYRFHNL</sequence>